<dbReference type="Proteomes" id="UP000095672">
    <property type="component" value="Chromosome"/>
</dbReference>
<keyword evidence="7" id="KW-1185">Reference proteome</keyword>
<dbReference type="KEGG" id="micc:AUP74_01332"/>
<evidence type="ECO:0000256" key="4">
    <source>
        <dbReference type="ARBA" id="ARBA00023136"/>
    </source>
</evidence>
<reference evidence="7" key="1">
    <citation type="submission" date="2016-01" db="EMBL/GenBank/DDBJ databases">
        <title>Complete genome sequence of Microbulbifer sp. CCB-MM1, a halophile isolated from Matang Mangrove Forest, Perak.</title>
        <authorList>
            <person name="Moh T.H."/>
            <person name="Dinesh B."/>
            <person name="Lau N.-S."/>
            <person name="Go F."/>
            <person name="Alexander Chong S.-C."/>
        </authorList>
    </citation>
    <scope>NUCLEOTIDE SEQUENCE [LARGE SCALE GENOMIC DNA]</scope>
    <source>
        <strain evidence="7">CCB-MM1</strain>
    </source>
</reference>
<proteinExistence type="predicted"/>
<protein>
    <submittedName>
        <fullName evidence="6">MAPEG family protein</fullName>
    </submittedName>
</protein>
<dbReference type="InterPro" id="IPR001129">
    <property type="entry name" value="Membr-assoc_MAPEG"/>
</dbReference>
<dbReference type="RefSeq" id="WP_069946891.1">
    <property type="nucleotide sequence ID" value="NZ_CP014143.1"/>
</dbReference>
<comment type="subcellular location">
    <subcellularLocation>
        <location evidence="1">Membrane</location>
    </subcellularLocation>
</comment>
<organism evidence="6 7">
    <name type="scientific">Microbulbifer aggregans</name>
    <dbReference type="NCBI Taxonomy" id="1769779"/>
    <lineage>
        <taxon>Bacteria</taxon>
        <taxon>Pseudomonadati</taxon>
        <taxon>Pseudomonadota</taxon>
        <taxon>Gammaproteobacteria</taxon>
        <taxon>Cellvibrionales</taxon>
        <taxon>Microbulbiferaceae</taxon>
        <taxon>Microbulbifer</taxon>
    </lineage>
</organism>
<name>A0A1C9W6L4_9GAMM</name>
<evidence type="ECO:0000313" key="7">
    <source>
        <dbReference type="Proteomes" id="UP000095672"/>
    </source>
</evidence>
<accession>A0A1C9W6L4</accession>
<keyword evidence="3 5" id="KW-1133">Transmembrane helix</keyword>
<dbReference type="Pfam" id="PF01124">
    <property type="entry name" value="MAPEG"/>
    <property type="match status" value="1"/>
</dbReference>
<evidence type="ECO:0000313" key="6">
    <source>
        <dbReference type="EMBL" id="AOS96791.1"/>
    </source>
</evidence>
<keyword evidence="4 5" id="KW-0472">Membrane</keyword>
<dbReference type="EMBL" id="CP014143">
    <property type="protein sequence ID" value="AOS96791.1"/>
    <property type="molecule type" value="Genomic_DNA"/>
</dbReference>
<dbReference type="GO" id="GO:0016020">
    <property type="term" value="C:membrane"/>
    <property type="evidence" value="ECO:0007669"/>
    <property type="project" value="UniProtKB-SubCell"/>
</dbReference>
<dbReference type="PATRIC" id="fig|1769779.3.peg.1350"/>
<feature type="transmembrane region" description="Helical" evidence="5">
    <location>
        <begin position="78"/>
        <end position="96"/>
    </location>
</feature>
<evidence type="ECO:0000256" key="5">
    <source>
        <dbReference type="SAM" id="Phobius"/>
    </source>
</evidence>
<evidence type="ECO:0000256" key="3">
    <source>
        <dbReference type="ARBA" id="ARBA00022989"/>
    </source>
</evidence>
<dbReference type="InterPro" id="IPR023352">
    <property type="entry name" value="MAPEG-like_dom_sf"/>
</dbReference>
<dbReference type="AlphaFoldDB" id="A0A1C9W6L4"/>
<dbReference type="OrthoDB" id="513661at2"/>
<evidence type="ECO:0000256" key="1">
    <source>
        <dbReference type="ARBA" id="ARBA00004370"/>
    </source>
</evidence>
<gene>
    <name evidence="6" type="ORF">AUP74_01332</name>
</gene>
<feature type="transmembrane region" description="Helical" evidence="5">
    <location>
        <begin position="108"/>
        <end position="128"/>
    </location>
</feature>
<keyword evidence="2 5" id="KW-0812">Transmembrane</keyword>
<evidence type="ECO:0000256" key="2">
    <source>
        <dbReference type="ARBA" id="ARBA00022692"/>
    </source>
</evidence>
<sequence length="131" mass="14162">MTVAFWCLLAAAIMPYVFTLIAKFGGEGRYNNRAPRAYLDSQKGLAQRADWAQRNSFEALPIFVAAVLAGAVAGVADQWMAILGLGFIAFRVLYGFCYLRDWASTRSIVWSGGYLCCLALLVLAALAAPSG</sequence>
<dbReference type="Gene3D" id="1.20.120.550">
    <property type="entry name" value="Membrane associated eicosanoid/glutathione metabolism-like domain"/>
    <property type="match status" value="1"/>
</dbReference>
<dbReference type="SUPFAM" id="SSF161084">
    <property type="entry name" value="MAPEG domain-like"/>
    <property type="match status" value="1"/>
</dbReference>
<dbReference type="PANTHER" id="PTHR35371:SF1">
    <property type="entry name" value="BLR7753 PROTEIN"/>
    <property type="match status" value="1"/>
</dbReference>
<dbReference type="PANTHER" id="PTHR35371">
    <property type="entry name" value="INNER MEMBRANE PROTEIN"/>
    <property type="match status" value="1"/>
</dbReference>